<feature type="transmembrane region" description="Helical" evidence="6">
    <location>
        <begin position="288"/>
        <end position="311"/>
    </location>
</feature>
<dbReference type="InterPro" id="IPR044880">
    <property type="entry name" value="NCX_ion-bd_dom_sf"/>
</dbReference>
<dbReference type="GO" id="GO:0008273">
    <property type="term" value="F:calcium, potassium:sodium antiporter activity"/>
    <property type="evidence" value="ECO:0007669"/>
    <property type="project" value="TreeGrafter"/>
</dbReference>
<evidence type="ECO:0000256" key="6">
    <source>
        <dbReference type="SAM" id="Phobius"/>
    </source>
</evidence>
<keyword evidence="4 6" id="KW-0472">Membrane</keyword>
<dbReference type="Gene3D" id="1.20.1420.30">
    <property type="entry name" value="NCX, central ion-binding region"/>
    <property type="match status" value="1"/>
</dbReference>
<dbReference type="InterPro" id="IPR004481">
    <property type="entry name" value="K/Na/Ca-exchanger"/>
</dbReference>
<evidence type="ECO:0000256" key="2">
    <source>
        <dbReference type="ARBA" id="ARBA00022692"/>
    </source>
</evidence>
<feature type="compositionally biased region" description="Low complexity" evidence="5">
    <location>
        <begin position="155"/>
        <end position="168"/>
    </location>
</feature>
<dbReference type="HOGENOM" id="CLU_007948_0_3_11"/>
<reference evidence="8 9" key="1">
    <citation type="submission" date="2014-05" db="EMBL/GenBank/DDBJ databases">
        <title>Complete genome sequence of Corynebacterium marinum DSM 44953.</title>
        <authorList>
            <person name="Schaffert L."/>
            <person name="Albersmeier A."/>
            <person name="Kalinowski J."/>
            <person name="Ruckert C."/>
        </authorList>
    </citation>
    <scope>NUCLEOTIDE SEQUENCE [LARGE SCALE GENOMIC DNA]</scope>
    <source>
        <strain evidence="8 9">DSM 44953</strain>
    </source>
</reference>
<feature type="transmembrane region" description="Helical" evidence="6">
    <location>
        <begin position="254"/>
        <end position="276"/>
    </location>
</feature>
<dbReference type="RefSeq" id="WP_042620809.1">
    <property type="nucleotide sequence ID" value="NZ_CP007790.1"/>
</dbReference>
<dbReference type="GO" id="GO:0005262">
    <property type="term" value="F:calcium channel activity"/>
    <property type="evidence" value="ECO:0007669"/>
    <property type="project" value="TreeGrafter"/>
</dbReference>
<evidence type="ECO:0000256" key="1">
    <source>
        <dbReference type="ARBA" id="ARBA00004141"/>
    </source>
</evidence>
<dbReference type="AlphaFoldDB" id="A0A0B6TPD3"/>
<feature type="region of interest" description="Disordered" evidence="5">
    <location>
        <begin position="153"/>
        <end position="180"/>
    </location>
</feature>
<feature type="transmembrane region" description="Helical" evidence="6">
    <location>
        <begin position="318"/>
        <end position="335"/>
    </location>
</feature>
<dbReference type="GO" id="GO:0006874">
    <property type="term" value="P:intracellular calcium ion homeostasis"/>
    <property type="evidence" value="ECO:0007669"/>
    <property type="project" value="TreeGrafter"/>
</dbReference>
<dbReference type="PANTHER" id="PTHR10846">
    <property type="entry name" value="SODIUM/POTASSIUM/CALCIUM EXCHANGER"/>
    <property type="match status" value="1"/>
</dbReference>
<evidence type="ECO:0000259" key="7">
    <source>
        <dbReference type="Pfam" id="PF01699"/>
    </source>
</evidence>
<feature type="domain" description="Sodium/calcium exchanger membrane region" evidence="7">
    <location>
        <begin position="9"/>
        <end position="143"/>
    </location>
</feature>
<evidence type="ECO:0000313" key="8">
    <source>
        <dbReference type="EMBL" id="AJK68119.1"/>
    </source>
</evidence>
<dbReference type="Pfam" id="PF01699">
    <property type="entry name" value="Na_Ca_ex"/>
    <property type="match status" value="2"/>
</dbReference>
<keyword evidence="3 6" id="KW-1133">Transmembrane helix</keyword>
<dbReference type="PANTHER" id="PTHR10846:SF8">
    <property type="entry name" value="INNER MEMBRANE PROTEIN YRBG"/>
    <property type="match status" value="1"/>
</dbReference>
<dbReference type="NCBIfam" id="TIGR00367">
    <property type="entry name" value="calcium/sodium antiporter"/>
    <property type="match status" value="1"/>
</dbReference>
<keyword evidence="9" id="KW-1185">Reference proteome</keyword>
<gene>
    <name evidence="8" type="ORF">B840_02455</name>
</gene>
<evidence type="ECO:0000256" key="5">
    <source>
        <dbReference type="SAM" id="MobiDB-lite"/>
    </source>
</evidence>
<dbReference type="Proteomes" id="UP000031928">
    <property type="component" value="Chromosome"/>
</dbReference>
<dbReference type="InterPro" id="IPR004837">
    <property type="entry name" value="NaCa_Exmemb"/>
</dbReference>
<feature type="transmembrane region" description="Helical" evidence="6">
    <location>
        <begin position="127"/>
        <end position="145"/>
    </location>
</feature>
<dbReference type="EMBL" id="CP007790">
    <property type="protein sequence ID" value="AJK68119.1"/>
    <property type="molecule type" value="Genomic_DNA"/>
</dbReference>
<dbReference type="KEGG" id="cmq:B840_02455"/>
<keyword evidence="2 6" id="KW-0812">Transmembrane</keyword>
<feature type="transmembrane region" description="Helical" evidence="6">
    <location>
        <begin position="341"/>
        <end position="366"/>
    </location>
</feature>
<feature type="domain" description="Sodium/calcium exchanger membrane region" evidence="7">
    <location>
        <begin position="188"/>
        <end position="331"/>
    </location>
</feature>
<organism evidence="8 9">
    <name type="scientific">Corynebacterium marinum DSM 44953</name>
    <dbReference type="NCBI Taxonomy" id="1224162"/>
    <lineage>
        <taxon>Bacteria</taxon>
        <taxon>Bacillati</taxon>
        <taxon>Actinomycetota</taxon>
        <taxon>Actinomycetes</taxon>
        <taxon>Mycobacteriales</taxon>
        <taxon>Corynebacteriaceae</taxon>
        <taxon>Corynebacterium</taxon>
    </lineage>
</organism>
<evidence type="ECO:0000256" key="3">
    <source>
        <dbReference type="ARBA" id="ARBA00022989"/>
    </source>
</evidence>
<name>A0A0B6TPD3_9CORY</name>
<feature type="transmembrane region" description="Helical" evidence="6">
    <location>
        <begin position="186"/>
        <end position="208"/>
    </location>
</feature>
<comment type="subcellular location">
    <subcellularLocation>
        <location evidence="1">Membrane</location>
        <topology evidence="1">Multi-pass membrane protein</topology>
    </subcellularLocation>
</comment>
<proteinExistence type="predicted"/>
<evidence type="ECO:0000313" key="9">
    <source>
        <dbReference type="Proteomes" id="UP000031928"/>
    </source>
</evidence>
<protein>
    <recommendedName>
        <fullName evidence="7">Sodium/calcium exchanger membrane region domain-containing protein</fullName>
    </recommendedName>
</protein>
<feature type="transmembrane region" description="Helical" evidence="6">
    <location>
        <begin position="36"/>
        <end position="63"/>
    </location>
</feature>
<accession>A0A0B6TPD3</accession>
<feature type="transmembrane region" description="Helical" evidence="6">
    <location>
        <begin position="6"/>
        <end position="24"/>
    </location>
</feature>
<dbReference type="GO" id="GO:0005886">
    <property type="term" value="C:plasma membrane"/>
    <property type="evidence" value="ECO:0007669"/>
    <property type="project" value="TreeGrafter"/>
</dbReference>
<sequence>MELLDAGRIIIGLVLLILGGEFLVRGASALARRVGISALVVGLTVVSAATSAPELAITVGAVLRDEPGLAVGNVVGSNIVNILFILGLSALILPLAVTRGLVRFDVPLMVGMSAGLLLLSLDGVMGAVDGLVLFSVVVAHTVWTITAGRRSARTPGSAAESAPDSSAAGAGGGDVKPPATSTATSTAWSLLFIAAGIGLLVGGATVLVEGAVNIATSLGVSSLVVGLTVVAVGTSLPELVTSITAVRRGERDIAVGNIVGSNIFNIGVVLGLPAMISGGGIPVAGSAVALDIPVMLAAAAALLPVIFTGFVVARWEGAVFFGLYLAYTGYLVLAATEHDALGGFTAVMVWFVLPLVAVTLIAFTSYEIGLRNGRRQPARTAPS</sequence>
<evidence type="ECO:0000256" key="4">
    <source>
        <dbReference type="ARBA" id="ARBA00023136"/>
    </source>
</evidence>
<feature type="transmembrane region" description="Helical" evidence="6">
    <location>
        <begin position="75"/>
        <end position="97"/>
    </location>
</feature>
<feature type="transmembrane region" description="Helical" evidence="6">
    <location>
        <begin position="214"/>
        <end position="233"/>
    </location>
</feature>
<dbReference type="OrthoDB" id="9794225at2"/>